<dbReference type="GeneID" id="54303319"/>
<dbReference type="Gene3D" id="3.90.660.10">
    <property type="match status" value="1"/>
</dbReference>
<evidence type="ECO:0000259" key="5">
    <source>
        <dbReference type="Pfam" id="PF01593"/>
    </source>
</evidence>
<sequence length="512" mass="55616">MHCLSLQQQQQQCRRTRVAILGAGVAGITAAQALSNASITDFLLLEHRPTIGGRVTHAPFGRNPAANGTPYVVELGANWVEGAGPANPIWQLARKWNVSTAYTDYSSVRTYDGGGAADFTDLMAEYEDAYDAAARDAGEVLLEGLHDSSMRTALAMAGWAPAPHDQRRQAVEYWKWDWEAAATPGASSAAFGVAGGNATFNLLGADSHFVVDQRGFRSFVEGEASTFLAANDSRLLLNTTVTEIAYTDADVTVTAADGSCVRAEHALCTFALGVLQQQTASGALRFSPPLPAWKRQAIHAFDMGTYTKLFLQFNTSFWDDETQFHIYASPHSRGDYAVWQSLALPSMLGAASHVLVATLTGAQALRAEAQTDAEAMADALEALRTMFPTKHVPQPTAFMFPRWNAYEWARGSYSNWPVGTTLREHENLRANVGRLGWAGEAGSAQWFGFLQGAWFEGREAGERIVRLLAAEEEVGGKKEADMVRYEVLREGAGRDDLVVGNGYEGTKSRLFS</sequence>
<dbReference type="EMBL" id="ML995497">
    <property type="protein sequence ID" value="KAF2138369.1"/>
    <property type="molecule type" value="Genomic_DNA"/>
</dbReference>
<dbReference type="GO" id="GO:0006598">
    <property type="term" value="P:polyamine catabolic process"/>
    <property type="evidence" value="ECO:0007669"/>
    <property type="project" value="TreeGrafter"/>
</dbReference>
<organism evidence="6 7">
    <name type="scientific">Aplosporella prunicola CBS 121167</name>
    <dbReference type="NCBI Taxonomy" id="1176127"/>
    <lineage>
        <taxon>Eukaryota</taxon>
        <taxon>Fungi</taxon>
        <taxon>Dikarya</taxon>
        <taxon>Ascomycota</taxon>
        <taxon>Pezizomycotina</taxon>
        <taxon>Dothideomycetes</taxon>
        <taxon>Dothideomycetes incertae sedis</taxon>
        <taxon>Botryosphaeriales</taxon>
        <taxon>Aplosporellaceae</taxon>
        <taxon>Aplosporella</taxon>
    </lineage>
</organism>
<dbReference type="SUPFAM" id="SSF54373">
    <property type="entry name" value="FAD-linked reductases, C-terminal domain"/>
    <property type="match status" value="1"/>
</dbReference>
<evidence type="ECO:0000313" key="7">
    <source>
        <dbReference type="Proteomes" id="UP000799438"/>
    </source>
</evidence>
<keyword evidence="4" id="KW-0285">Flavoprotein</keyword>
<evidence type="ECO:0000313" key="6">
    <source>
        <dbReference type="EMBL" id="KAF2138369.1"/>
    </source>
</evidence>
<dbReference type="Gene3D" id="3.50.50.60">
    <property type="entry name" value="FAD/NAD(P)-binding domain"/>
    <property type="match status" value="1"/>
</dbReference>
<dbReference type="RefSeq" id="XP_033394082.1">
    <property type="nucleotide sequence ID" value="XM_033545813.1"/>
</dbReference>
<dbReference type="InterPro" id="IPR036188">
    <property type="entry name" value="FAD/NAD-bd_sf"/>
</dbReference>
<accession>A0A6A6B2G0</accession>
<dbReference type="SUPFAM" id="SSF51905">
    <property type="entry name" value="FAD/NAD(P)-binding domain"/>
    <property type="match status" value="1"/>
</dbReference>
<comment type="similarity">
    <text evidence="4">Belongs to the flavin monoamine oxidase family.</text>
</comment>
<dbReference type="InterPro" id="IPR050281">
    <property type="entry name" value="Flavin_monoamine_oxidase"/>
</dbReference>
<dbReference type="PANTHER" id="PTHR10742:SF313">
    <property type="entry name" value="AMINE OXIDASE"/>
    <property type="match status" value="1"/>
</dbReference>
<feature type="domain" description="Amine oxidase" evidence="5">
    <location>
        <begin position="25"/>
        <end position="464"/>
    </location>
</feature>
<evidence type="ECO:0000256" key="3">
    <source>
        <dbReference type="PIRSR" id="PIRSR601613-1"/>
    </source>
</evidence>
<dbReference type="GO" id="GO:0016491">
    <property type="term" value="F:oxidoreductase activity"/>
    <property type="evidence" value="ECO:0007669"/>
    <property type="project" value="UniProtKB-KW"/>
</dbReference>
<dbReference type="InterPro" id="IPR002937">
    <property type="entry name" value="Amino_oxidase"/>
</dbReference>
<dbReference type="EC" id="1.4.3.-" evidence="4"/>
<dbReference type="OrthoDB" id="7777654at2759"/>
<name>A0A6A6B2G0_9PEZI</name>
<proteinExistence type="inferred from homology"/>
<dbReference type="PANTHER" id="PTHR10742">
    <property type="entry name" value="FLAVIN MONOAMINE OXIDASE"/>
    <property type="match status" value="1"/>
</dbReference>
<gene>
    <name evidence="6" type="ORF">K452DRAFT_353205</name>
</gene>
<evidence type="ECO:0000256" key="4">
    <source>
        <dbReference type="RuleBase" id="RU362067"/>
    </source>
</evidence>
<comment type="cofactor">
    <cofactor evidence="1 4">
        <name>FAD</name>
        <dbReference type="ChEBI" id="CHEBI:57692"/>
    </cofactor>
</comment>
<reference evidence="6" key="1">
    <citation type="journal article" date="2020" name="Stud. Mycol.">
        <title>101 Dothideomycetes genomes: a test case for predicting lifestyles and emergence of pathogens.</title>
        <authorList>
            <person name="Haridas S."/>
            <person name="Albert R."/>
            <person name="Binder M."/>
            <person name="Bloem J."/>
            <person name="Labutti K."/>
            <person name="Salamov A."/>
            <person name="Andreopoulos B."/>
            <person name="Baker S."/>
            <person name="Barry K."/>
            <person name="Bills G."/>
            <person name="Bluhm B."/>
            <person name="Cannon C."/>
            <person name="Castanera R."/>
            <person name="Culley D."/>
            <person name="Daum C."/>
            <person name="Ezra D."/>
            <person name="Gonzalez J."/>
            <person name="Henrissat B."/>
            <person name="Kuo A."/>
            <person name="Liang C."/>
            <person name="Lipzen A."/>
            <person name="Lutzoni F."/>
            <person name="Magnuson J."/>
            <person name="Mondo S."/>
            <person name="Nolan M."/>
            <person name="Ohm R."/>
            <person name="Pangilinan J."/>
            <person name="Park H.-J."/>
            <person name="Ramirez L."/>
            <person name="Alfaro M."/>
            <person name="Sun H."/>
            <person name="Tritt A."/>
            <person name="Yoshinaga Y."/>
            <person name="Zwiers L.-H."/>
            <person name="Turgeon B."/>
            <person name="Goodwin S."/>
            <person name="Spatafora J."/>
            <person name="Crous P."/>
            <person name="Grigoriev I."/>
        </authorList>
    </citation>
    <scope>NUCLEOTIDE SEQUENCE</scope>
    <source>
        <strain evidence="6">CBS 121167</strain>
    </source>
</reference>
<dbReference type="InterPro" id="IPR001613">
    <property type="entry name" value="Flavin_amine_oxidase"/>
</dbReference>
<evidence type="ECO:0000256" key="2">
    <source>
        <dbReference type="ARBA" id="ARBA00023002"/>
    </source>
</evidence>
<feature type="binding site" evidence="3">
    <location>
        <position position="241"/>
    </location>
    <ligand>
        <name>substrate</name>
    </ligand>
</feature>
<keyword evidence="7" id="KW-1185">Reference proteome</keyword>
<dbReference type="AlphaFoldDB" id="A0A6A6B2G0"/>
<keyword evidence="4" id="KW-0274">FAD</keyword>
<dbReference type="Pfam" id="PF01593">
    <property type="entry name" value="Amino_oxidase"/>
    <property type="match status" value="1"/>
</dbReference>
<dbReference type="PRINTS" id="PR00757">
    <property type="entry name" value="AMINEOXDASEF"/>
</dbReference>
<keyword evidence="2 4" id="KW-0560">Oxidoreductase</keyword>
<evidence type="ECO:0000256" key="1">
    <source>
        <dbReference type="ARBA" id="ARBA00001974"/>
    </source>
</evidence>
<protein>
    <recommendedName>
        <fullName evidence="4">Amine oxidase</fullName>
        <ecNumber evidence="4">1.4.3.-</ecNumber>
    </recommendedName>
</protein>
<dbReference type="Proteomes" id="UP000799438">
    <property type="component" value="Unassembled WGS sequence"/>
</dbReference>